<dbReference type="CDD" id="cd12148">
    <property type="entry name" value="fungal_TF_MHR"/>
    <property type="match status" value="1"/>
</dbReference>
<dbReference type="Proteomes" id="UP000784919">
    <property type="component" value="Unassembled WGS sequence"/>
</dbReference>
<dbReference type="PANTHER" id="PTHR31313:SF4">
    <property type="entry name" value="CONIDIAL DEVELOPMENT PROTEIN FLUFFY"/>
    <property type="match status" value="1"/>
</dbReference>
<dbReference type="Pfam" id="PF00172">
    <property type="entry name" value="Zn_clus"/>
    <property type="match status" value="1"/>
</dbReference>
<evidence type="ECO:0000259" key="9">
    <source>
        <dbReference type="PROSITE" id="PS50048"/>
    </source>
</evidence>
<organism evidence="10 11">
    <name type="scientific">Claviceps arundinis</name>
    <dbReference type="NCBI Taxonomy" id="1623583"/>
    <lineage>
        <taxon>Eukaryota</taxon>
        <taxon>Fungi</taxon>
        <taxon>Dikarya</taxon>
        <taxon>Ascomycota</taxon>
        <taxon>Pezizomycotina</taxon>
        <taxon>Sordariomycetes</taxon>
        <taxon>Hypocreomycetidae</taxon>
        <taxon>Hypocreales</taxon>
        <taxon>Clavicipitaceae</taxon>
        <taxon>Claviceps</taxon>
    </lineage>
</organism>
<dbReference type="GO" id="GO:0005634">
    <property type="term" value="C:nucleus"/>
    <property type="evidence" value="ECO:0007669"/>
    <property type="project" value="UniProtKB-SubCell"/>
</dbReference>
<evidence type="ECO:0000313" key="11">
    <source>
        <dbReference type="Proteomes" id="UP000784919"/>
    </source>
</evidence>
<dbReference type="AlphaFoldDB" id="A0A9P7MY34"/>
<feature type="domain" description="Zn(2)-C6 fungal-type" evidence="9">
    <location>
        <begin position="46"/>
        <end position="75"/>
    </location>
</feature>
<evidence type="ECO:0000256" key="1">
    <source>
        <dbReference type="ARBA" id="ARBA00004123"/>
    </source>
</evidence>
<sequence>MNGDEPLRRYLMPEPDTSLNNSTSNASSSRAQPRRRRSHGVITPHACTECRKKRVKCDGKLACSRCKSYNIQCIYTAPLIQTKGSLRAEIEQLRRHEDSVSRVMAALGGRAEVSDQVMMRLWNGHSVEHVSRWLDEPSQNGALPESQPSGDDTPPAQQSRIASPSSSSPPLLSPHENHSMLHDGSSIHSALHGGGSILWPSGEPSSEVIASWTQITSDTGLVRHLLALYFCWEHPTFASLSREHYLRDFHDGKTRYCSALLTNALLALASRLSSRPELRTEAGPPAGQQFFQECQRLYLDETDHHRLTTVQALGIMSLREVSCGHVSASEYYAGQCMRLALEMGLHELQSLDTRDEEEMQDRTVKLATFWGAFALNNALSFAGSLPRTSSMPCLPIKLPTIEALEAHPWIPYTDDDVPLGLPYQQPSNERSVFALFCQLSGLAHQSMYLIHDPSEQLTAKTLLHHYTKYLLWYDSLPEALRLGQNFTPHVLFAHMYYHFAIVTLFWPVVEYEIIGTELSPKHICTEAADAIVTLLKSYASLYTLGRTPSLTPYLTLTAAVVHLAASTDFKYHTTNTIKGQYEDLTFPRRRGSSSSSSSSRRNGASFNALRADVAVLENMTQSHHLARKALGVLAMLFEKWDVDIEIAVARVSLQDCINLCWPYNWTYQRGPPLGFSGEHLDWEIDEHGKGEQVRVTEKTTESLQHPLFVPLLELRKYGGLTDEALDRAGFSHLP</sequence>
<dbReference type="GO" id="GO:0003677">
    <property type="term" value="F:DNA binding"/>
    <property type="evidence" value="ECO:0007669"/>
    <property type="project" value="UniProtKB-KW"/>
</dbReference>
<evidence type="ECO:0000313" key="10">
    <source>
        <dbReference type="EMBL" id="KAG5972412.1"/>
    </source>
</evidence>
<dbReference type="PROSITE" id="PS00463">
    <property type="entry name" value="ZN2_CY6_FUNGAL_1"/>
    <property type="match status" value="1"/>
</dbReference>
<dbReference type="SMART" id="SM00906">
    <property type="entry name" value="Fungal_trans"/>
    <property type="match status" value="1"/>
</dbReference>
<protein>
    <recommendedName>
        <fullName evidence="9">Zn(2)-C6 fungal-type domain-containing protein</fullName>
    </recommendedName>
</protein>
<evidence type="ECO:0000256" key="7">
    <source>
        <dbReference type="ARBA" id="ARBA00023242"/>
    </source>
</evidence>
<dbReference type="PROSITE" id="PS50048">
    <property type="entry name" value="ZN2_CY6_FUNGAL_2"/>
    <property type="match status" value="1"/>
</dbReference>
<keyword evidence="7" id="KW-0539">Nucleus</keyword>
<name>A0A9P7MY34_9HYPO</name>
<feature type="compositionally biased region" description="Polar residues" evidence="8">
    <location>
        <begin position="137"/>
        <end position="162"/>
    </location>
</feature>
<dbReference type="GO" id="GO:0008270">
    <property type="term" value="F:zinc ion binding"/>
    <property type="evidence" value="ECO:0007669"/>
    <property type="project" value="InterPro"/>
</dbReference>
<feature type="compositionally biased region" description="Low complexity" evidence="8">
    <location>
        <begin position="163"/>
        <end position="174"/>
    </location>
</feature>
<dbReference type="OrthoDB" id="2123952at2759"/>
<evidence type="ECO:0000256" key="3">
    <source>
        <dbReference type="ARBA" id="ARBA00022833"/>
    </source>
</evidence>
<dbReference type="InterPro" id="IPR036864">
    <property type="entry name" value="Zn2-C6_fun-type_DNA-bd_sf"/>
</dbReference>
<dbReference type="InterPro" id="IPR007219">
    <property type="entry name" value="XnlR_reg_dom"/>
</dbReference>
<dbReference type="GO" id="GO:0000981">
    <property type="term" value="F:DNA-binding transcription factor activity, RNA polymerase II-specific"/>
    <property type="evidence" value="ECO:0007669"/>
    <property type="project" value="InterPro"/>
</dbReference>
<comment type="caution">
    <text evidence="10">The sequence shown here is derived from an EMBL/GenBank/DDBJ whole genome shotgun (WGS) entry which is preliminary data.</text>
</comment>
<dbReference type="Pfam" id="PF04082">
    <property type="entry name" value="Fungal_trans"/>
    <property type="match status" value="1"/>
</dbReference>
<proteinExistence type="predicted"/>
<dbReference type="SUPFAM" id="SSF57701">
    <property type="entry name" value="Zn2/Cys6 DNA-binding domain"/>
    <property type="match status" value="1"/>
</dbReference>
<keyword evidence="6" id="KW-0804">Transcription</keyword>
<keyword evidence="3" id="KW-0862">Zinc</keyword>
<dbReference type="InterPro" id="IPR051615">
    <property type="entry name" value="Transcr_Regulatory_Elem"/>
</dbReference>
<evidence type="ECO:0000256" key="5">
    <source>
        <dbReference type="ARBA" id="ARBA00023125"/>
    </source>
</evidence>
<evidence type="ECO:0000256" key="2">
    <source>
        <dbReference type="ARBA" id="ARBA00022723"/>
    </source>
</evidence>
<keyword evidence="4" id="KW-0805">Transcription regulation</keyword>
<keyword evidence="5" id="KW-0238">DNA-binding</keyword>
<feature type="compositionally biased region" description="Low complexity" evidence="8">
    <location>
        <begin position="17"/>
        <end position="31"/>
    </location>
</feature>
<evidence type="ECO:0000256" key="6">
    <source>
        <dbReference type="ARBA" id="ARBA00023163"/>
    </source>
</evidence>
<feature type="region of interest" description="Disordered" evidence="8">
    <location>
        <begin position="1"/>
        <end position="40"/>
    </location>
</feature>
<dbReference type="Gene3D" id="4.10.240.10">
    <property type="entry name" value="Zn(2)-C6 fungal-type DNA-binding domain"/>
    <property type="match status" value="1"/>
</dbReference>
<gene>
    <name evidence="10" type="ORF">E4U56_006002</name>
</gene>
<feature type="region of interest" description="Disordered" evidence="8">
    <location>
        <begin position="137"/>
        <end position="186"/>
    </location>
</feature>
<keyword evidence="2" id="KW-0479">Metal-binding</keyword>
<comment type="subcellular location">
    <subcellularLocation>
        <location evidence="1">Nucleus</location>
    </subcellularLocation>
</comment>
<evidence type="ECO:0000256" key="8">
    <source>
        <dbReference type="SAM" id="MobiDB-lite"/>
    </source>
</evidence>
<dbReference type="CDD" id="cd00067">
    <property type="entry name" value="GAL4"/>
    <property type="match status" value="1"/>
</dbReference>
<reference evidence="10" key="1">
    <citation type="journal article" date="2020" name="bioRxiv">
        <title>Whole genome comparisons of ergot fungi reveals the divergence and evolution of species within the genus Claviceps are the result of varying mechanisms driving genome evolution and host range expansion.</title>
        <authorList>
            <person name="Wyka S.A."/>
            <person name="Mondo S.J."/>
            <person name="Liu M."/>
            <person name="Dettman J."/>
            <person name="Nalam V."/>
            <person name="Broders K.D."/>
        </authorList>
    </citation>
    <scope>NUCLEOTIDE SEQUENCE</scope>
    <source>
        <strain evidence="10">CCC 1102</strain>
    </source>
</reference>
<dbReference type="EMBL" id="SRPS01000046">
    <property type="protein sequence ID" value="KAG5972412.1"/>
    <property type="molecule type" value="Genomic_DNA"/>
</dbReference>
<dbReference type="PANTHER" id="PTHR31313">
    <property type="entry name" value="TY1 ENHANCER ACTIVATOR"/>
    <property type="match status" value="1"/>
</dbReference>
<dbReference type="GO" id="GO:0006351">
    <property type="term" value="P:DNA-templated transcription"/>
    <property type="evidence" value="ECO:0007669"/>
    <property type="project" value="InterPro"/>
</dbReference>
<evidence type="ECO:0000256" key="4">
    <source>
        <dbReference type="ARBA" id="ARBA00023015"/>
    </source>
</evidence>
<dbReference type="InterPro" id="IPR001138">
    <property type="entry name" value="Zn2Cys6_DnaBD"/>
</dbReference>
<dbReference type="SMART" id="SM00066">
    <property type="entry name" value="GAL4"/>
    <property type="match status" value="1"/>
</dbReference>
<accession>A0A9P7MY34</accession>